<evidence type="ECO:0000313" key="2">
    <source>
        <dbReference type="EMBL" id="NHF58261.1"/>
    </source>
</evidence>
<reference evidence="2" key="2">
    <citation type="submission" date="2020-03" db="EMBL/GenBank/DDBJ databases">
        <title>Flavobacteriaceae bacterium strain TP-CH-4, a member of the family Flavobacteriaceae isolated from a deep-sea seamount.</title>
        <authorList>
            <person name="Zhang D.-C."/>
        </authorList>
    </citation>
    <scope>NUCLEOTIDE SEQUENCE</scope>
    <source>
        <strain evidence="2">TP-CH-4</strain>
    </source>
</reference>
<name>A0A967E998_9FLAO</name>
<proteinExistence type="predicted"/>
<gene>
    <name evidence="2" type="ORF">FK220_002830</name>
</gene>
<dbReference type="AlphaFoldDB" id="A0A967E998"/>
<reference evidence="2" key="1">
    <citation type="submission" date="2019-07" db="EMBL/GenBank/DDBJ databases">
        <authorList>
            <person name="De-Chao Zhang Q."/>
        </authorList>
    </citation>
    <scope>NUCLEOTIDE SEQUENCE</scope>
    <source>
        <strain evidence="2">TP-CH-4</strain>
    </source>
</reference>
<dbReference type="EMBL" id="VIKU02000001">
    <property type="protein sequence ID" value="NHF58261.1"/>
    <property type="molecule type" value="Genomic_DNA"/>
</dbReference>
<dbReference type="Proteomes" id="UP000707206">
    <property type="component" value="Unassembled WGS sequence"/>
</dbReference>
<organism evidence="2 3">
    <name type="scientific">Pelagihabitans pacificus</name>
    <dbReference type="NCBI Taxonomy" id="2696054"/>
    <lineage>
        <taxon>Bacteria</taxon>
        <taxon>Pseudomonadati</taxon>
        <taxon>Bacteroidota</taxon>
        <taxon>Flavobacteriia</taxon>
        <taxon>Flavobacteriales</taxon>
        <taxon>Flavobacteriaceae</taxon>
        <taxon>Pelagihabitans</taxon>
    </lineage>
</organism>
<protein>
    <submittedName>
        <fullName evidence="2">Uncharacterized protein</fullName>
    </submittedName>
</protein>
<evidence type="ECO:0000256" key="1">
    <source>
        <dbReference type="SAM" id="Phobius"/>
    </source>
</evidence>
<dbReference type="RefSeq" id="WP_152572759.1">
    <property type="nucleotide sequence ID" value="NZ_VIKU02000001.1"/>
</dbReference>
<keyword evidence="1" id="KW-0812">Transmembrane</keyword>
<comment type="caution">
    <text evidence="2">The sequence shown here is derived from an EMBL/GenBank/DDBJ whole genome shotgun (WGS) entry which is preliminary data.</text>
</comment>
<keyword evidence="1" id="KW-0472">Membrane</keyword>
<sequence length="71" mass="8374">MNFCTLTNVARSVHNYFLRKVSMLLIAFMLGMSNVILEETRMVHDTREQIEQQEIVPDNDLDDAVYYEDVF</sequence>
<accession>A0A967E998</accession>
<evidence type="ECO:0000313" key="3">
    <source>
        <dbReference type="Proteomes" id="UP000707206"/>
    </source>
</evidence>
<feature type="transmembrane region" description="Helical" evidence="1">
    <location>
        <begin position="16"/>
        <end position="37"/>
    </location>
</feature>
<keyword evidence="3" id="KW-1185">Reference proteome</keyword>
<keyword evidence="1" id="KW-1133">Transmembrane helix</keyword>